<protein>
    <submittedName>
        <fullName evidence="1">Uncharacterized protein</fullName>
    </submittedName>
</protein>
<organism evidence="1 2">
    <name type="scientific">Daphnia magna</name>
    <dbReference type="NCBI Taxonomy" id="35525"/>
    <lineage>
        <taxon>Eukaryota</taxon>
        <taxon>Metazoa</taxon>
        <taxon>Ecdysozoa</taxon>
        <taxon>Arthropoda</taxon>
        <taxon>Crustacea</taxon>
        <taxon>Branchiopoda</taxon>
        <taxon>Diplostraca</taxon>
        <taxon>Cladocera</taxon>
        <taxon>Anomopoda</taxon>
        <taxon>Daphniidae</taxon>
        <taxon>Daphnia</taxon>
    </lineage>
</organism>
<evidence type="ECO:0000313" key="1">
    <source>
        <dbReference type="EMBL" id="KZR95936.1"/>
    </source>
</evidence>
<dbReference type="EMBL" id="LRGB01026680">
    <property type="protein sequence ID" value="KZR95936.1"/>
    <property type="molecule type" value="Genomic_DNA"/>
</dbReference>
<sequence length="53" mass="6020">TRHNQSINKTSLDWLLVPSCDSPSASVTTPEMRGFVMNPHFRQTESFGNFHNV</sequence>
<reference evidence="1 2" key="1">
    <citation type="submission" date="2016-03" db="EMBL/GenBank/DDBJ databases">
        <title>EvidentialGene: Evidence-directed Construction of Genes on Genomes.</title>
        <authorList>
            <person name="Gilbert D.G."/>
            <person name="Choi J.-H."/>
            <person name="Mockaitis K."/>
            <person name="Colbourne J."/>
            <person name="Pfrender M."/>
        </authorList>
    </citation>
    <scope>NUCLEOTIDE SEQUENCE [LARGE SCALE GENOMIC DNA]</scope>
    <source>
        <strain evidence="1 2">Xinb3</strain>
        <tissue evidence="1">Complete organism</tissue>
    </source>
</reference>
<feature type="non-terminal residue" evidence="1">
    <location>
        <position position="1"/>
    </location>
</feature>
<proteinExistence type="predicted"/>
<dbReference type="AlphaFoldDB" id="A0A164DMF3"/>
<accession>A0A164DMF3</accession>
<name>A0A164DMF3_9CRUS</name>
<gene>
    <name evidence="1" type="ORF">APZ42_010002</name>
</gene>
<dbReference type="Proteomes" id="UP000076858">
    <property type="component" value="Unassembled WGS sequence"/>
</dbReference>
<keyword evidence="2" id="KW-1185">Reference proteome</keyword>
<comment type="caution">
    <text evidence="1">The sequence shown here is derived from an EMBL/GenBank/DDBJ whole genome shotgun (WGS) entry which is preliminary data.</text>
</comment>
<evidence type="ECO:0000313" key="2">
    <source>
        <dbReference type="Proteomes" id="UP000076858"/>
    </source>
</evidence>